<evidence type="ECO:0000313" key="4">
    <source>
        <dbReference type="Proteomes" id="UP000028542"/>
    </source>
</evidence>
<dbReference type="SFLD" id="SFLDF00310">
    <property type="entry name" value="oxygen-independent_coproporphy"/>
    <property type="match status" value="1"/>
</dbReference>
<evidence type="ECO:0000313" key="3">
    <source>
        <dbReference type="EMBL" id="KEZ85496.1"/>
    </source>
</evidence>
<keyword evidence="1" id="KW-0812">Transmembrane</keyword>
<reference evidence="3 4" key="1">
    <citation type="submission" date="2014-07" db="EMBL/GenBank/DDBJ databases">
        <title>Draft genome of Clostridium sulfidigenes 113A isolated from sediments associated with methane hydrate from Krishna Godavari basin.</title>
        <authorList>
            <person name="Honkalas V.S."/>
            <person name="Dabir A.P."/>
            <person name="Arora P."/>
            <person name="Dhakephalkar P.K."/>
        </authorList>
    </citation>
    <scope>NUCLEOTIDE SEQUENCE [LARGE SCALE GENOMIC DNA]</scope>
    <source>
        <strain evidence="3 4">113A</strain>
    </source>
</reference>
<proteinExistence type="predicted"/>
<dbReference type="InterPro" id="IPR006638">
    <property type="entry name" value="Elp3/MiaA/NifB-like_rSAM"/>
</dbReference>
<dbReference type="GO" id="GO:0003824">
    <property type="term" value="F:catalytic activity"/>
    <property type="evidence" value="ECO:0007669"/>
    <property type="project" value="InterPro"/>
</dbReference>
<dbReference type="RefSeq" id="WP_084178191.1">
    <property type="nucleotide sequence ID" value="NZ_JPMD01000035.1"/>
</dbReference>
<dbReference type="InterPro" id="IPR023995">
    <property type="entry name" value="HemZ"/>
</dbReference>
<dbReference type="Proteomes" id="UP000028542">
    <property type="component" value="Unassembled WGS sequence"/>
</dbReference>
<protein>
    <submittedName>
        <fullName evidence="3">Coproporphyrinogen III oxidase</fullName>
    </submittedName>
</protein>
<dbReference type="eggNOG" id="COG0635">
    <property type="taxonomic scope" value="Bacteria"/>
</dbReference>
<accession>A0A084J962</accession>
<dbReference type="Gene3D" id="3.80.30.20">
    <property type="entry name" value="tm_1862 like domain"/>
    <property type="match status" value="1"/>
</dbReference>
<dbReference type="PANTHER" id="PTHR13932">
    <property type="entry name" value="COPROPORPHYRINIGEN III OXIDASE"/>
    <property type="match status" value="1"/>
</dbReference>
<dbReference type="SUPFAM" id="SSF102114">
    <property type="entry name" value="Radical SAM enzymes"/>
    <property type="match status" value="1"/>
</dbReference>
<feature type="domain" description="Radical SAM core" evidence="2">
    <location>
        <begin position="148"/>
        <end position="389"/>
    </location>
</feature>
<dbReference type="EMBL" id="JPMD01000035">
    <property type="protein sequence ID" value="KEZ85496.1"/>
    <property type="molecule type" value="Genomic_DNA"/>
</dbReference>
<organism evidence="3 4">
    <name type="scientific">Clostridium sulfidigenes</name>
    <dbReference type="NCBI Taxonomy" id="318464"/>
    <lineage>
        <taxon>Bacteria</taxon>
        <taxon>Bacillati</taxon>
        <taxon>Bacillota</taxon>
        <taxon>Clostridia</taxon>
        <taxon>Eubacteriales</taxon>
        <taxon>Clostridiaceae</taxon>
        <taxon>Clostridium</taxon>
    </lineage>
</organism>
<evidence type="ECO:0000259" key="2">
    <source>
        <dbReference type="PROSITE" id="PS51918"/>
    </source>
</evidence>
<sequence length="482" mass="55421">MTKDMKSIKVKLSNMNFRYDVFLMINLFYSFINIEFVNEEFDLSIDIDEETGSIIIGGTEGFFNYKINSNYKLSEEVKKSLFIYLRNITGKVLPWGTLVGIRPSKKALDLLEKGYSEEEVIKEFKDRHETSKEKTKLCIDVAKYEKSVVNKDKDTISIYVGMPFCPTRCVYCSFTSNPIGGKSALVKDYLNAITKEIKAISKYVSEKNLTIESVYFGGGTPTSVNDEEFEDIMNKIYKCFVEGKGVKEFTVECGRVDSITERKLQSMKKYKVHRISINPQSMNDDTLKNIGRNHSSKDVENCFNLARSLGFDNINMDMIVGLPGEELSHINRSCEEILKLNPDSITIHGMSIKRGSRLHENLINKGQFTIPNQHELNAMYEATKNLSLDLNMKPYYMYRQKNMVGNMENVGYCRDEKICIYNIQMIEEKQTIIALGADGVSKVVFLDENRIERFANVKDVKEYNSRIDEMIARKIELLNTLY</sequence>
<dbReference type="InterPro" id="IPR034505">
    <property type="entry name" value="Coproporphyrinogen-III_oxidase"/>
</dbReference>
<dbReference type="InterPro" id="IPR058240">
    <property type="entry name" value="rSAM_sf"/>
</dbReference>
<dbReference type="GO" id="GO:0005737">
    <property type="term" value="C:cytoplasm"/>
    <property type="evidence" value="ECO:0007669"/>
    <property type="project" value="TreeGrafter"/>
</dbReference>
<keyword evidence="1" id="KW-0472">Membrane</keyword>
<keyword evidence="4" id="KW-1185">Reference proteome</keyword>
<dbReference type="PANTHER" id="PTHR13932:SF1">
    <property type="entry name" value="OXYGEN-INDEPENDENT COPROPORPHYRINOGEN-III OXIDASE-LIKE PROTEIN HEMZ"/>
    <property type="match status" value="1"/>
</dbReference>
<dbReference type="PROSITE" id="PS51918">
    <property type="entry name" value="RADICAL_SAM"/>
    <property type="match status" value="1"/>
</dbReference>
<dbReference type="SFLD" id="SFLDG01065">
    <property type="entry name" value="anaerobic_coproporphyrinogen-I"/>
    <property type="match status" value="1"/>
</dbReference>
<dbReference type="NCBIfam" id="TIGR03994">
    <property type="entry name" value="rSAM_HemZ"/>
    <property type="match status" value="1"/>
</dbReference>
<comment type="caution">
    <text evidence="3">The sequence shown here is derived from an EMBL/GenBank/DDBJ whole genome shotgun (WGS) entry which is preliminary data.</text>
</comment>
<dbReference type="STRING" id="318464.IO99_14630"/>
<name>A0A084J962_9CLOT</name>
<dbReference type="CDD" id="cd01335">
    <property type="entry name" value="Radical_SAM"/>
    <property type="match status" value="1"/>
</dbReference>
<keyword evidence="1" id="KW-1133">Transmembrane helix</keyword>
<dbReference type="AlphaFoldDB" id="A0A084J962"/>
<evidence type="ECO:0000256" key="1">
    <source>
        <dbReference type="SAM" id="Phobius"/>
    </source>
</evidence>
<dbReference type="Pfam" id="PF04055">
    <property type="entry name" value="Radical_SAM"/>
    <property type="match status" value="1"/>
</dbReference>
<dbReference type="InterPro" id="IPR007197">
    <property type="entry name" value="rSAM"/>
</dbReference>
<dbReference type="SMART" id="SM00729">
    <property type="entry name" value="Elp3"/>
    <property type="match status" value="1"/>
</dbReference>
<gene>
    <name evidence="3" type="ORF">IO99_14630</name>
</gene>
<dbReference type="GO" id="GO:0006779">
    <property type="term" value="P:porphyrin-containing compound biosynthetic process"/>
    <property type="evidence" value="ECO:0007669"/>
    <property type="project" value="TreeGrafter"/>
</dbReference>
<dbReference type="GO" id="GO:0051539">
    <property type="term" value="F:4 iron, 4 sulfur cluster binding"/>
    <property type="evidence" value="ECO:0007669"/>
    <property type="project" value="TreeGrafter"/>
</dbReference>
<dbReference type="SFLD" id="SFLDG01082">
    <property type="entry name" value="B12-binding_domain_containing"/>
    <property type="match status" value="1"/>
</dbReference>
<dbReference type="NCBIfam" id="NF006060">
    <property type="entry name" value="PRK08207.1-3"/>
    <property type="match status" value="1"/>
</dbReference>
<dbReference type="SFLD" id="SFLDS00029">
    <property type="entry name" value="Radical_SAM"/>
    <property type="match status" value="1"/>
</dbReference>
<feature type="transmembrane region" description="Helical" evidence="1">
    <location>
        <begin position="21"/>
        <end position="37"/>
    </location>
</feature>
<dbReference type="InterPro" id="IPR023404">
    <property type="entry name" value="rSAM_horseshoe"/>
</dbReference>